<reference evidence="2" key="1">
    <citation type="submission" date="2023-08" db="EMBL/GenBank/DDBJ databases">
        <authorList>
            <person name="Chen Y."/>
            <person name="Shah S."/>
            <person name="Dougan E. K."/>
            <person name="Thang M."/>
            <person name="Chan C."/>
        </authorList>
    </citation>
    <scope>NUCLEOTIDE SEQUENCE</scope>
</reference>
<sequence length="449" mass="47832">MRLIGTKSTTAVRTGLRHLPVLLQVPGGQAQGASAQRERESPESRRAWRLLLFRGGRERLLRELGLVIAGQSDQTRRSAAIDGLHSWAFHGVGSRRELYAEVVPARASQPLPQGEPGVLGIQLAAISGGGLLEHAGLRRRVRGRAVPATSDYCRGDLAFPFPFLTACLSNLVAGLLVIAVLALLNRTNTREQCGEIAADAEVDLKMQLMLGVLVTCEIGAAVKVLSNVHHTMAAWVYMLTPVATILVASSNFFGMEVLRQELLVAAGVASLGGMLAVQGPLPSIEGLNALGWGCLALVFTVARCLLTQGVMCPTIGQRPGALSVAKAVLLAGCTVGVELSLVYEWHGFWSLPWLPFPGRVFQQVTVIGICDAIMVIGHTRLIQITSAAFGALLVPFYTVTVLPVESLDSLTTISLVNWLGLLLCGASAVMYFKARKNGTEPTEGYASLA</sequence>
<dbReference type="AlphaFoldDB" id="A0AA36N6R4"/>
<organism evidence="2 3">
    <name type="scientific">Effrenium voratum</name>
    <dbReference type="NCBI Taxonomy" id="2562239"/>
    <lineage>
        <taxon>Eukaryota</taxon>
        <taxon>Sar</taxon>
        <taxon>Alveolata</taxon>
        <taxon>Dinophyceae</taxon>
        <taxon>Suessiales</taxon>
        <taxon>Symbiodiniaceae</taxon>
        <taxon>Effrenium</taxon>
    </lineage>
</organism>
<dbReference type="Proteomes" id="UP001178507">
    <property type="component" value="Unassembled WGS sequence"/>
</dbReference>
<feature type="transmembrane region" description="Helical" evidence="1">
    <location>
        <begin position="327"/>
        <end position="348"/>
    </location>
</feature>
<keyword evidence="1" id="KW-1133">Transmembrane helix</keyword>
<evidence type="ECO:0000256" key="1">
    <source>
        <dbReference type="SAM" id="Phobius"/>
    </source>
</evidence>
<dbReference type="EMBL" id="CAUJNA010002890">
    <property type="protein sequence ID" value="CAJ1394579.1"/>
    <property type="molecule type" value="Genomic_DNA"/>
</dbReference>
<feature type="transmembrane region" description="Helical" evidence="1">
    <location>
        <begin position="360"/>
        <end position="377"/>
    </location>
</feature>
<feature type="transmembrane region" description="Helical" evidence="1">
    <location>
        <begin position="287"/>
        <end position="306"/>
    </location>
</feature>
<protein>
    <submittedName>
        <fullName evidence="2">Uncharacterized protein</fullName>
    </submittedName>
</protein>
<accession>A0AA36N6R4</accession>
<feature type="transmembrane region" description="Helical" evidence="1">
    <location>
        <begin position="234"/>
        <end position="255"/>
    </location>
</feature>
<keyword evidence="3" id="KW-1185">Reference proteome</keyword>
<feature type="transmembrane region" description="Helical" evidence="1">
    <location>
        <begin position="161"/>
        <end position="184"/>
    </location>
</feature>
<gene>
    <name evidence="2" type="ORF">EVOR1521_LOCUS19202</name>
</gene>
<feature type="transmembrane region" description="Helical" evidence="1">
    <location>
        <begin position="410"/>
        <end position="432"/>
    </location>
</feature>
<keyword evidence="1" id="KW-0472">Membrane</keyword>
<feature type="transmembrane region" description="Helical" evidence="1">
    <location>
        <begin position="262"/>
        <end position="281"/>
    </location>
</feature>
<feature type="transmembrane region" description="Helical" evidence="1">
    <location>
        <begin position="384"/>
        <end position="404"/>
    </location>
</feature>
<proteinExistence type="predicted"/>
<comment type="caution">
    <text evidence="2">The sequence shown here is derived from an EMBL/GenBank/DDBJ whole genome shotgun (WGS) entry which is preliminary data.</text>
</comment>
<keyword evidence="1" id="KW-0812">Transmembrane</keyword>
<evidence type="ECO:0000313" key="3">
    <source>
        <dbReference type="Proteomes" id="UP001178507"/>
    </source>
</evidence>
<name>A0AA36N6R4_9DINO</name>
<evidence type="ECO:0000313" key="2">
    <source>
        <dbReference type="EMBL" id="CAJ1394579.1"/>
    </source>
</evidence>